<dbReference type="EMBL" id="JAWLKI010000013">
    <property type="protein sequence ID" value="MDV6308356.1"/>
    <property type="molecule type" value="Genomic_DNA"/>
</dbReference>
<evidence type="ECO:0000313" key="3">
    <source>
        <dbReference type="EMBL" id="MDV6308356.1"/>
    </source>
</evidence>
<name>A0ABU4DH29_9ACTN</name>
<evidence type="ECO:0000313" key="4">
    <source>
        <dbReference type="Proteomes" id="UP001185779"/>
    </source>
</evidence>
<gene>
    <name evidence="3" type="ORF">R3P94_13690</name>
</gene>
<evidence type="ECO:0000256" key="1">
    <source>
        <dbReference type="SAM" id="Coils"/>
    </source>
</evidence>
<evidence type="ECO:0000256" key="2">
    <source>
        <dbReference type="SAM" id="MobiDB-lite"/>
    </source>
</evidence>
<organism evidence="3 4">
    <name type="scientific">Gordonia amicalis</name>
    <dbReference type="NCBI Taxonomy" id="89053"/>
    <lineage>
        <taxon>Bacteria</taxon>
        <taxon>Bacillati</taxon>
        <taxon>Actinomycetota</taxon>
        <taxon>Actinomycetes</taxon>
        <taxon>Mycobacteriales</taxon>
        <taxon>Gordoniaceae</taxon>
        <taxon>Gordonia</taxon>
    </lineage>
</organism>
<protein>
    <submittedName>
        <fullName evidence="3">Uncharacterized protein</fullName>
    </submittedName>
</protein>
<dbReference type="RefSeq" id="WP_006435429.1">
    <property type="nucleotide sequence ID" value="NZ_CP091855.1"/>
</dbReference>
<keyword evidence="1" id="KW-0175">Coiled coil</keyword>
<reference evidence="3 4" key="1">
    <citation type="submission" date="2023-10" db="EMBL/GenBank/DDBJ databases">
        <title>Development of a sustainable strategy for remediation of hydrocarbon-contaminated territories based on the waste exchange concept.</title>
        <authorList>
            <person name="Krivoruchko A."/>
        </authorList>
    </citation>
    <scope>NUCLEOTIDE SEQUENCE [LARGE SCALE GENOMIC DNA]</scope>
    <source>
        <strain evidence="3 4">IEGM 1266</strain>
    </source>
</reference>
<feature type="coiled-coil region" evidence="1">
    <location>
        <begin position="56"/>
        <end position="103"/>
    </location>
</feature>
<accession>A0ABU4DH29</accession>
<comment type="caution">
    <text evidence="3">The sequence shown here is derived from an EMBL/GenBank/DDBJ whole genome shotgun (WGS) entry which is preliminary data.</text>
</comment>
<dbReference type="Proteomes" id="UP001185779">
    <property type="component" value="Unassembled WGS sequence"/>
</dbReference>
<feature type="compositionally biased region" description="Low complexity" evidence="2">
    <location>
        <begin position="22"/>
        <end position="33"/>
    </location>
</feature>
<feature type="region of interest" description="Disordered" evidence="2">
    <location>
        <begin position="1"/>
        <end position="56"/>
    </location>
</feature>
<sequence length="110" mass="11725">MTYPSDESSRSDLSSGPTPNNMAPRPGPGAMPRRQYDPMAALTDDPSSGPDADLDLPDVEATVSELLAEVDELRESVGDTFSLAALERQANLLEQAHDALTAALDAVDRR</sequence>
<proteinExistence type="predicted"/>
<dbReference type="GeneID" id="77172484"/>
<keyword evidence="4" id="KW-1185">Reference proteome</keyword>